<evidence type="ECO:0000313" key="2">
    <source>
        <dbReference type="Proteomes" id="UP000305165"/>
    </source>
</evidence>
<proteinExistence type="predicted"/>
<dbReference type="AlphaFoldDB" id="A0A4T2GN68"/>
<accession>A0A4T2GN68</accession>
<reference evidence="1 2" key="1">
    <citation type="submission" date="2019-04" db="EMBL/GenBank/DDBJ databases">
        <title>Genome analysis of Streptococcus suis strain WUSS424.</title>
        <authorList>
            <person name="Chen H."/>
            <person name="Gao X."/>
            <person name="Wu Z."/>
        </authorList>
    </citation>
    <scope>NUCLEOTIDE SEQUENCE [LARGE SCALE GENOMIC DNA]</scope>
    <source>
        <strain evidence="1 2">WUSS424</strain>
    </source>
</reference>
<organism evidence="1 2">
    <name type="scientific">Streptococcus suis</name>
    <dbReference type="NCBI Taxonomy" id="1307"/>
    <lineage>
        <taxon>Bacteria</taxon>
        <taxon>Bacillati</taxon>
        <taxon>Bacillota</taxon>
        <taxon>Bacilli</taxon>
        <taxon>Lactobacillales</taxon>
        <taxon>Streptococcaceae</taxon>
        <taxon>Streptococcus</taxon>
    </lineage>
</organism>
<sequence>MSYQQRERLMELYEKGVLTKEEAKACFLTFDERPEQLFVEEKAKLSFSLPSLKVFSSTKRQQAYQFQGIESLFIRLTSGKVVFGKSKSDDLQVKIVYPSQTREEDLPQFFVENKGLYYSSAVSCQLMVSLPEAWLSILDLDLGKAEARLDYLPFEDMAVHSQMDEKQQDVRLTLDGSRSQALSIQVRMAPIHLNLGKQLGIKGKMEAKSGQLIINRKKIANPFICDRAGQETAFVRIQTDRSPITLKGGKEIVKAF</sequence>
<evidence type="ECO:0000313" key="1">
    <source>
        <dbReference type="EMBL" id="TII00363.1"/>
    </source>
</evidence>
<dbReference type="Proteomes" id="UP000305165">
    <property type="component" value="Unassembled WGS sequence"/>
</dbReference>
<protein>
    <submittedName>
        <fullName evidence="1">Uncharacterized protein</fullName>
    </submittedName>
</protein>
<dbReference type="EMBL" id="SSXO01000002">
    <property type="protein sequence ID" value="TII00363.1"/>
    <property type="molecule type" value="Genomic_DNA"/>
</dbReference>
<name>A0A4T2GN68_STRSU</name>
<comment type="caution">
    <text evidence="1">The sequence shown here is derived from an EMBL/GenBank/DDBJ whole genome shotgun (WGS) entry which is preliminary data.</text>
</comment>
<dbReference type="OrthoDB" id="2215761at2"/>
<gene>
    <name evidence="1" type="ORF">FAJ39_04675</name>
</gene>